<evidence type="ECO:0000313" key="3">
    <source>
        <dbReference type="Proteomes" id="UP001329430"/>
    </source>
</evidence>
<dbReference type="Proteomes" id="UP001329430">
    <property type="component" value="Chromosome 2"/>
</dbReference>
<accession>A0AAN7ZMB9</accession>
<dbReference type="AlphaFoldDB" id="A0AAN7ZMB9"/>
<evidence type="ECO:0000256" key="1">
    <source>
        <dbReference type="ARBA" id="ARBA00029457"/>
    </source>
</evidence>
<dbReference type="Pfam" id="PF20721">
    <property type="entry name" value="C19orf12"/>
    <property type="match status" value="1"/>
</dbReference>
<reference evidence="2 3" key="1">
    <citation type="journal article" date="2024" name="Insects">
        <title>An Improved Chromosome-Level Genome Assembly of the Firefly Pyrocoelia pectoralis.</title>
        <authorList>
            <person name="Fu X."/>
            <person name="Meyer-Rochow V.B."/>
            <person name="Ballantyne L."/>
            <person name="Zhu X."/>
        </authorList>
    </citation>
    <scope>NUCLEOTIDE SEQUENCE [LARGE SCALE GENOMIC DNA]</scope>
    <source>
        <strain evidence="2">XCY_ONT2</strain>
    </source>
</reference>
<dbReference type="PANTHER" id="PTHR31493">
    <property type="entry name" value="NAZO FAMILY MEMBER"/>
    <property type="match status" value="1"/>
</dbReference>
<comment type="caution">
    <text evidence="2">The sequence shown here is derived from an EMBL/GenBank/DDBJ whole genome shotgun (WGS) entry which is preliminary data.</text>
</comment>
<sequence>MPLNQQELLKVAVQLSEERNLQVTIVESGKGACVAGGGALLGGLLGGPIGLAIGGTLGSILAAWNGSGKFKSVAAVILEDMTPMQKEDLANSIRLAFSDVSWEDAVELTRLIMGNDSLKLLLMNEICKYLKNEMGLRVIM</sequence>
<protein>
    <submittedName>
        <fullName evidence="2">Uncharacterized protein</fullName>
    </submittedName>
</protein>
<organism evidence="2 3">
    <name type="scientific">Pyrocoelia pectoralis</name>
    <dbReference type="NCBI Taxonomy" id="417401"/>
    <lineage>
        <taxon>Eukaryota</taxon>
        <taxon>Metazoa</taxon>
        <taxon>Ecdysozoa</taxon>
        <taxon>Arthropoda</taxon>
        <taxon>Hexapoda</taxon>
        <taxon>Insecta</taxon>
        <taxon>Pterygota</taxon>
        <taxon>Neoptera</taxon>
        <taxon>Endopterygota</taxon>
        <taxon>Coleoptera</taxon>
        <taxon>Polyphaga</taxon>
        <taxon>Elateriformia</taxon>
        <taxon>Elateroidea</taxon>
        <taxon>Lampyridae</taxon>
        <taxon>Lampyrinae</taxon>
        <taxon>Pyrocoelia</taxon>
    </lineage>
</organism>
<comment type="similarity">
    <text evidence="1">Belongs to the C19orf12 family.</text>
</comment>
<evidence type="ECO:0000313" key="2">
    <source>
        <dbReference type="EMBL" id="KAK5647722.1"/>
    </source>
</evidence>
<name>A0AAN7ZMB9_9COLE</name>
<dbReference type="PANTHER" id="PTHR31493:SF1">
    <property type="entry name" value="PROTEIN C19ORF12"/>
    <property type="match status" value="1"/>
</dbReference>
<proteinExistence type="inferred from homology"/>
<dbReference type="InterPro" id="IPR033369">
    <property type="entry name" value="C19orf12"/>
</dbReference>
<keyword evidence="3" id="KW-1185">Reference proteome</keyword>
<dbReference type="EMBL" id="JAVRBK010000002">
    <property type="protein sequence ID" value="KAK5647722.1"/>
    <property type="molecule type" value="Genomic_DNA"/>
</dbReference>
<gene>
    <name evidence="2" type="ORF">RI129_002614</name>
</gene>